<feature type="region of interest" description="Disordered" evidence="3">
    <location>
        <begin position="1"/>
        <end position="87"/>
    </location>
</feature>
<dbReference type="Proteomes" id="UP000054845">
    <property type="component" value="Unassembled WGS sequence"/>
</dbReference>
<dbReference type="GO" id="GO:0006397">
    <property type="term" value="P:mRNA processing"/>
    <property type="evidence" value="ECO:0007669"/>
    <property type="project" value="UniProtKB-KW"/>
</dbReference>
<reference evidence="5 6" key="1">
    <citation type="submission" date="2014-09" db="EMBL/GenBank/DDBJ databases">
        <authorList>
            <person name="Magalhaes I.L.F."/>
            <person name="Oliveira U."/>
            <person name="Santos F.R."/>
            <person name="Vidigal T.H.D.A."/>
            <person name="Brescovit A.D."/>
            <person name="Santos A.J."/>
        </authorList>
    </citation>
    <scope>NUCLEOTIDE SEQUENCE [LARGE SCALE GENOMIC DNA]</scope>
</reference>
<dbReference type="PANTHER" id="PTHR46242:SF1">
    <property type="entry name" value="ZINC FINGER CCHC DOMAIN-CONTAINING PROTEIN 9"/>
    <property type="match status" value="1"/>
</dbReference>
<dbReference type="AlphaFoldDB" id="A0A0P1BER3"/>
<dbReference type="GO" id="GO:0008168">
    <property type="term" value="F:methyltransferase activity"/>
    <property type="evidence" value="ECO:0007669"/>
    <property type="project" value="UniProtKB-KW"/>
</dbReference>
<dbReference type="InterPro" id="IPR036875">
    <property type="entry name" value="Znf_CCHC_sf"/>
</dbReference>
<feature type="compositionally biased region" description="Basic and acidic residues" evidence="3">
    <location>
        <begin position="167"/>
        <end position="200"/>
    </location>
</feature>
<evidence type="ECO:0000259" key="4">
    <source>
        <dbReference type="PROSITE" id="PS50158"/>
    </source>
</evidence>
<evidence type="ECO:0000256" key="1">
    <source>
        <dbReference type="ARBA" id="ARBA00022664"/>
    </source>
</evidence>
<keyword evidence="2" id="KW-0479">Metal-binding</keyword>
<feature type="domain" description="CCHC-type" evidence="4">
    <location>
        <begin position="289"/>
        <end position="304"/>
    </location>
</feature>
<dbReference type="STRING" id="401625.A0A0P1BER3"/>
<feature type="region of interest" description="Disordered" evidence="3">
    <location>
        <begin position="357"/>
        <end position="413"/>
    </location>
</feature>
<dbReference type="SUPFAM" id="SSF57756">
    <property type="entry name" value="Retrovirus zinc finger-like domains"/>
    <property type="match status" value="2"/>
</dbReference>
<feature type="domain" description="CCHC-type" evidence="4">
    <location>
        <begin position="207"/>
        <end position="223"/>
    </location>
</feature>
<keyword evidence="5" id="KW-0436">Ligase</keyword>
<evidence type="ECO:0000256" key="2">
    <source>
        <dbReference type="PROSITE-ProRule" id="PRU00047"/>
    </source>
</evidence>
<sequence length="413" mass="44438">MTRYTSGVSDASHGSKKRKMLPTATPAEERFAASSSTNNITMGDSAAEGESKTGSKRKRRRTKSGQNESTAARVPRPSVPVDLSKLSSNDLQKRLKLVRLRAKKANTDEKRAAHESAIHEVVRAIRAANGRAGKKDARLEEVTWKDKRADSKGGEFAARKGAATSHAPDDEKGNPWKKMEADRRADASAKSDARRDKRAAERASKQRCYACRGMGHSAKDCPSGLNAESSALDGDLPVEGDTDGKAKVTGKETVGICFRCGSTEHTLARCRKAAKRNDEGEEQLPYATCFICSQKGHLSSKCPKGRGVYPSGGSCRLCSSTEHLVKDCPLSIRKSGKGAAELGLAAIGGADSGGLSATGGVQDTGSLGADEDDFHHFSRQRSDVERERLQEHRKKVSRAPQEKEKKSAKVIAF</sequence>
<keyword evidence="2" id="KW-0862">Zinc</keyword>
<dbReference type="InterPro" id="IPR042246">
    <property type="entry name" value="ZCCHC9"/>
</dbReference>
<keyword evidence="5" id="KW-0808">Transferase</keyword>
<dbReference type="GO" id="GO:0005730">
    <property type="term" value="C:nucleolus"/>
    <property type="evidence" value="ECO:0007669"/>
    <property type="project" value="TreeGrafter"/>
</dbReference>
<proteinExistence type="predicted"/>
<dbReference type="PANTHER" id="PTHR46242">
    <property type="entry name" value="ZINC FINGER CCHC DOMAIN-CONTAINING PROTEIN 9 ZCCHC9"/>
    <property type="match status" value="1"/>
</dbReference>
<feature type="compositionally biased region" description="Basic residues" evidence="3">
    <location>
        <begin position="54"/>
        <end position="63"/>
    </location>
</feature>
<dbReference type="Pfam" id="PF00098">
    <property type="entry name" value="zf-CCHC"/>
    <property type="match status" value="2"/>
</dbReference>
<dbReference type="InterPro" id="IPR001878">
    <property type="entry name" value="Znf_CCHC"/>
</dbReference>
<keyword evidence="1" id="KW-0507">mRNA processing</keyword>
<keyword evidence="6" id="KW-1185">Reference proteome</keyword>
<feature type="compositionally biased region" description="Polar residues" evidence="3">
    <location>
        <begin position="33"/>
        <end position="42"/>
    </location>
</feature>
<organism evidence="5 6">
    <name type="scientific">Ceraceosorus bombacis</name>
    <dbReference type="NCBI Taxonomy" id="401625"/>
    <lineage>
        <taxon>Eukaryota</taxon>
        <taxon>Fungi</taxon>
        <taxon>Dikarya</taxon>
        <taxon>Basidiomycota</taxon>
        <taxon>Ustilaginomycotina</taxon>
        <taxon>Exobasidiomycetes</taxon>
        <taxon>Ceraceosorales</taxon>
        <taxon>Ceraceosoraceae</taxon>
        <taxon>Ceraceosorus</taxon>
    </lineage>
</organism>
<protein>
    <submittedName>
        <fullName evidence="5">E3 ubiquitin ligase interacting with arginine methyltransferase</fullName>
    </submittedName>
</protein>
<accession>A0A0P1BER3</accession>
<dbReference type="OrthoDB" id="3863715at2759"/>
<dbReference type="GO" id="GO:0003676">
    <property type="term" value="F:nucleic acid binding"/>
    <property type="evidence" value="ECO:0007669"/>
    <property type="project" value="InterPro"/>
</dbReference>
<dbReference type="GO" id="GO:0008270">
    <property type="term" value="F:zinc ion binding"/>
    <property type="evidence" value="ECO:0007669"/>
    <property type="project" value="UniProtKB-KW"/>
</dbReference>
<feature type="region of interest" description="Disordered" evidence="3">
    <location>
        <begin position="145"/>
        <end position="200"/>
    </location>
</feature>
<dbReference type="GO" id="GO:0016874">
    <property type="term" value="F:ligase activity"/>
    <property type="evidence" value="ECO:0007669"/>
    <property type="project" value="UniProtKB-KW"/>
</dbReference>
<keyword evidence="5" id="KW-0489">Methyltransferase</keyword>
<evidence type="ECO:0000313" key="5">
    <source>
        <dbReference type="EMBL" id="CEH14487.1"/>
    </source>
</evidence>
<dbReference type="SMART" id="SM00343">
    <property type="entry name" value="ZnF_C2HC"/>
    <property type="match status" value="4"/>
</dbReference>
<evidence type="ECO:0000313" key="6">
    <source>
        <dbReference type="Proteomes" id="UP000054845"/>
    </source>
</evidence>
<dbReference type="PROSITE" id="PS50158">
    <property type="entry name" value="ZF_CCHC"/>
    <property type="match status" value="2"/>
</dbReference>
<dbReference type="EMBL" id="CCYA01000243">
    <property type="protein sequence ID" value="CEH14487.1"/>
    <property type="molecule type" value="Genomic_DNA"/>
</dbReference>
<dbReference type="GO" id="GO:0032259">
    <property type="term" value="P:methylation"/>
    <property type="evidence" value="ECO:0007669"/>
    <property type="project" value="UniProtKB-KW"/>
</dbReference>
<dbReference type="Gene3D" id="4.10.60.10">
    <property type="entry name" value="Zinc finger, CCHC-type"/>
    <property type="match status" value="2"/>
</dbReference>
<feature type="compositionally biased region" description="Basic and acidic residues" evidence="3">
    <location>
        <begin position="373"/>
        <end position="390"/>
    </location>
</feature>
<evidence type="ECO:0000256" key="3">
    <source>
        <dbReference type="SAM" id="MobiDB-lite"/>
    </source>
</evidence>
<name>A0A0P1BER3_9BASI</name>
<keyword evidence="2" id="KW-0863">Zinc-finger</keyword>